<keyword evidence="1" id="KW-0472">Membrane</keyword>
<reference evidence="2 3" key="1">
    <citation type="submission" date="2018-02" db="EMBL/GenBank/DDBJ databases">
        <title>Genomic Encyclopedia of Archaeal and Bacterial Type Strains, Phase II (KMG-II): from individual species to whole genera.</title>
        <authorList>
            <person name="Goeker M."/>
        </authorList>
    </citation>
    <scope>NUCLEOTIDE SEQUENCE [LARGE SCALE GENOMIC DNA]</scope>
    <source>
        <strain evidence="2 3">DSM 15099</strain>
    </source>
</reference>
<dbReference type="RefSeq" id="WP_104410553.1">
    <property type="nucleotide sequence ID" value="NZ_PTIS01000018.1"/>
</dbReference>
<dbReference type="OrthoDB" id="1630871at2"/>
<gene>
    <name evidence="2" type="ORF">BD821_11856</name>
</gene>
<evidence type="ECO:0000313" key="3">
    <source>
        <dbReference type="Proteomes" id="UP000239863"/>
    </source>
</evidence>
<comment type="caution">
    <text evidence="2">The sequence shown here is derived from an EMBL/GenBank/DDBJ whole genome shotgun (WGS) entry which is preliminary data.</text>
</comment>
<sequence>MKHFKRIILWGLLSLSIQFIGFFYINNYYLAKGTSNMKIKKVEKKEEKKSNVDILVPEESQNVAVSFTGKYLAYNDEKAIEVINTITGDKKKVEAEKGCDITYYTWLSNQNRMLIGEKMASGNGGTVLKLTYYDAGKNEKGEIADNDGKIVNLAKVNTDSSIKDIATSLTNTTYVKSIQTGNRSSLYRVNIMHEINKVETRSHIIGNIKVLTREDNLLYEDITYKKIYSTEIKNPIEIPGIKNPNILGVDNEDTIYIGDKEGEKIKTIVYGNLKDSPGSWSKISLTNPVNKEDINVTGDGKVYINAKLEGILKDAKSGEEVKYEGRFLQIYKGGIASSSQGKLVKTKID</sequence>
<dbReference type="AlphaFoldDB" id="A0A2S6FVS5"/>
<keyword evidence="1" id="KW-0812">Transmembrane</keyword>
<organism evidence="2 3">
    <name type="scientific">Clostridium algidicarnis DSM 15099</name>
    <dbReference type="NCBI Taxonomy" id="1121295"/>
    <lineage>
        <taxon>Bacteria</taxon>
        <taxon>Bacillati</taxon>
        <taxon>Bacillota</taxon>
        <taxon>Clostridia</taxon>
        <taxon>Eubacteriales</taxon>
        <taxon>Clostridiaceae</taxon>
        <taxon>Clostridium</taxon>
    </lineage>
</organism>
<dbReference type="EMBL" id="PTIS01000018">
    <property type="protein sequence ID" value="PPK45974.1"/>
    <property type="molecule type" value="Genomic_DNA"/>
</dbReference>
<dbReference type="Proteomes" id="UP000239863">
    <property type="component" value="Unassembled WGS sequence"/>
</dbReference>
<keyword evidence="1" id="KW-1133">Transmembrane helix</keyword>
<protein>
    <submittedName>
        <fullName evidence="2">Uncharacterized protein</fullName>
    </submittedName>
</protein>
<dbReference type="SUPFAM" id="SSF82171">
    <property type="entry name" value="DPP6 N-terminal domain-like"/>
    <property type="match status" value="1"/>
</dbReference>
<dbReference type="STRING" id="37659.GCA_000703125_02140"/>
<name>A0A2S6FVS5_9CLOT</name>
<evidence type="ECO:0000256" key="1">
    <source>
        <dbReference type="SAM" id="Phobius"/>
    </source>
</evidence>
<proteinExistence type="predicted"/>
<feature type="transmembrane region" description="Helical" evidence="1">
    <location>
        <begin position="7"/>
        <end position="25"/>
    </location>
</feature>
<evidence type="ECO:0000313" key="2">
    <source>
        <dbReference type="EMBL" id="PPK45974.1"/>
    </source>
</evidence>
<accession>A0A2S6FVS5</accession>